<evidence type="ECO:0000256" key="5">
    <source>
        <dbReference type="ARBA" id="ARBA00023239"/>
    </source>
</evidence>
<evidence type="ECO:0000256" key="6">
    <source>
        <dbReference type="ARBA" id="ARBA00023270"/>
    </source>
</evidence>
<dbReference type="GO" id="GO:0005829">
    <property type="term" value="C:cytosol"/>
    <property type="evidence" value="ECO:0007669"/>
    <property type="project" value="TreeGrafter"/>
</dbReference>
<comment type="pathway">
    <text evidence="8">Amine and polyamine biosynthesis; S-adenosylmethioninamine biosynthesis; S-adenosylmethioninamine from S-adenosyl-L-methionine: step 1/1.</text>
</comment>
<protein>
    <recommendedName>
        <fullName evidence="8">S-adenosylmethionine decarboxylase proenzyme</fullName>
        <shortName evidence="8">AdoMetDC</shortName>
        <shortName evidence="8">SAMDC</shortName>
        <ecNumber evidence="8">4.1.1.50</ecNumber>
    </recommendedName>
    <component>
        <recommendedName>
            <fullName evidence="8">S-adenosylmethionine decarboxylase beta chain</fullName>
        </recommendedName>
    </component>
    <component>
        <recommendedName>
            <fullName evidence="8">S-adenosylmethionine decarboxylase alpha chain</fullName>
        </recommendedName>
    </component>
</protein>
<dbReference type="AlphaFoldDB" id="F2KPH0"/>
<dbReference type="Gene3D" id="3.60.90.10">
    <property type="entry name" value="S-adenosylmethionine decarboxylase"/>
    <property type="match status" value="1"/>
</dbReference>
<keyword evidence="8" id="KW-0745">Spermidine biosynthesis</keyword>
<organism evidence="9 10">
    <name type="scientific">Archaeoglobus veneficus (strain DSM 11195 / SNP6)</name>
    <dbReference type="NCBI Taxonomy" id="693661"/>
    <lineage>
        <taxon>Archaea</taxon>
        <taxon>Methanobacteriati</taxon>
        <taxon>Methanobacteriota</taxon>
        <taxon>Archaeoglobi</taxon>
        <taxon>Archaeoglobales</taxon>
        <taxon>Archaeoglobaceae</taxon>
        <taxon>Archaeoglobus</taxon>
    </lineage>
</organism>
<feature type="chain" id="PRO_5023312357" description="S-adenosylmethionine decarboxylase alpha chain" evidence="8">
    <location>
        <begin position="62"/>
        <end position="112"/>
    </location>
</feature>
<dbReference type="NCBIfam" id="TIGR03330">
    <property type="entry name" value="SAM_DCase_Bsu"/>
    <property type="match status" value="1"/>
</dbReference>
<reference evidence="9 10" key="1">
    <citation type="submission" date="2011-03" db="EMBL/GenBank/DDBJ databases">
        <title>The complete genome of Archaeoglobus veneficus SNP6.</title>
        <authorList>
            <consortium name="US DOE Joint Genome Institute (JGI-PGF)"/>
            <person name="Lucas S."/>
            <person name="Copeland A."/>
            <person name="Lapidus A."/>
            <person name="Bruce D."/>
            <person name="Goodwin L."/>
            <person name="Pitluck S."/>
            <person name="Kyrpides N."/>
            <person name="Mavromatis K."/>
            <person name="Pagani I."/>
            <person name="Ivanova N."/>
            <person name="Mikhailova N."/>
            <person name="Lu M."/>
            <person name="Detter J.C."/>
            <person name="Tapia R."/>
            <person name="Han C."/>
            <person name="Land M."/>
            <person name="Hauser L."/>
            <person name="Markowitz V."/>
            <person name="Cheng J.-F."/>
            <person name="Hugenholtz P."/>
            <person name="Woyke T."/>
            <person name="Wu D."/>
            <person name="Spring S."/>
            <person name="Brambilla E."/>
            <person name="Klenk H.-P."/>
            <person name="Eisen J.A."/>
        </authorList>
    </citation>
    <scope>NUCLEOTIDE SEQUENCE [LARGE SCALE GENOMIC DNA]</scope>
    <source>
        <strain>SNP6</strain>
    </source>
</reference>
<dbReference type="KEGG" id="ave:Arcve_0368"/>
<dbReference type="Pfam" id="PF02675">
    <property type="entry name" value="AdoMet_dc"/>
    <property type="match status" value="1"/>
</dbReference>
<comment type="subunit">
    <text evidence="8">Heterotetramer of two alpha and two beta chains arranged as a dimer of alpha/beta heterodimers.</text>
</comment>
<evidence type="ECO:0000256" key="7">
    <source>
        <dbReference type="ARBA" id="ARBA00023317"/>
    </source>
</evidence>
<dbReference type="SUPFAM" id="SSF56276">
    <property type="entry name" value="S-adenosylmethionine decarboxylase"/>
    <property type="match status" value="1"/>
</dbReference>
<dbReference type="GO" id="GO:0008295">
    <property type="term" value="P:spermidine biosynthetic process"/>
    <property type="evidence" value="ECO:0007669"/>
    <property type="project" value="UniProtKB-UniRule"/>
</dbReference>
<comment type="function">
    <text evidence="8">Catalyzes the decarboxylation of S-adenosylmethionine to S-adenosylmethioninamine (dcAdoMet), the propylamine donor required for the synthesis of the polyamines spermine and spermidine from the diamine putrescine.</text>
</comment>
<feature type="active site" description="Schiff-base intermediate with substrate; via pyruvic acid" evidence="8">
    <location>
        <position position="62"/>
    </location>
</feature>
<evidence type="ECO:0000256" key="3">
    <source>
        <dbReference type="ARBA" id="ARBA00023115"/>
    </source>
</evidence>
<comment type="cofactor">
    <cofactor evidence="8">
        <name>pyruvate</name>
        <dbReference type="ChEBI" id="CHEBI:15361"/>
    </cofactor>
    <text evidence="8">Binds 1 pyruvoyl group covalently per subunit.</text>
</comment>
<dbReference type="InterPro" id="IPR017716">
    <property type="entry name" value="S-AdoMet_deCOase_pro-enz"/>
</dbReference>
<dbReference type="RefSeq" id="WP_013683075.1">
    <property type="nucleotide sequence ID" value="NC_015320.1"/>
</dbReference>
<dbReference type="EMBL" id="CP002588">
    <property type="protein sequence ID" value="AEA46401.1"/>
    <property type="molecule type" value="Genomic_DNA"/>
</dbReference>
<dbReference type="UniPathway" id="UPA00331">
    <property type="reaction ID" value="UER00451"/>
</dbReference>
<keyword evidence="1 8" id="KW-0210">Decarboxylase</keyword>
<dbReference type="eggNOG" id="arCOG00279">
    <property type="taxonomic scope" value="Archaea"/>
</dbReference>
<feature type="active site" description="Proton acceptor; for processing activity" evidence="8">
    <location>
        <position position="67"/>
    </location>
</feature>
<accession>F2KPH0</accession>
<dbReference type="PANTHER" id="PTHR33866">
    <property type="entry name" value="S-ADENOSYLMETHIONINE DECARBOXYLASE PROENZYME"/>
    <property type="match status" value="1"/>
</dbReference>
<dbReference type="HOGENOM" id="CLU_125470_2_3_2"/>
<dbReference type="HAMAP" id="MF_00464">
    <property type="entry name" value="AdoMetDC_1"/>
    <property type="match status" value="1"/>
</dbReference>
<dbReference type="OrthoDB" id="114016at2157"/>
<feature type="modified residue" description="Pyruvic acid (Ser); by autocatalysis" evidence="8">
    <location>
        <position position="62"/>
    </location>
</feature>
<dbReference type="GeneID" id="10393463"/>
<dbReference type="Proteomes" id="UP000008136">
    <property type="component" value="Chromosome"/>
</dbReference>
<gene>
    <name evidence="8" type="primary">speH</name>
    <name evidence="9" type="ordered locus">Arcve_0368</name>
</gene>
<dbReference type="EC" id="4.1.1.50" evidence="8"/>
<keyword evidence="10" id="KW-1185">Reference proteome</keyword>
<evidence type="ECO:0000256" key="4">
    <source>
        <dbReference type="ARBA" id="ARBA00023145"/>
    </source>
</evidence>
<comment type="similarity">
    <text evidence="8">Belongs to the prokaryotic AdoMetDC family. Type 1 subfamily.</text>
</comment>
<keyword evidence="2 8" id="KW-0068">Autocatalytic cleavage</keyword>
<feature type="site" description="Cleavage (non-hydrolytic); by autolysis" evidence="8">
    <location>
        <begin position="61"/>
        <end position="62"/>
    </location>
</feature>
<keyword evidence="4 8" id="KW-0865">Zymogen</keyword>
<dbReference type="GO" id="GO:0004014">
    <property type="term" value="F:adenosylmethionine decarboxylase activity"/>
    <property type="evidence" value="ECO:0007669"/>
    <property type="project" value="UniProtKB-UniRule"/>
</dbReference>
<feature type="chain" id="PRO_5023312358" description="S-adenosylmethionine decarboxylase beta chain" evidence="8">
    <location>
        <begin position="1"/>
        <end position="61"/>
    </location>
</feature>
<evidence type="ECO:0000256" key="1">
    <source>
        <dbReference type="ARBA" id="ARBA00022793"/>
    </source>
</evidence>
<proteinExistence type="inferred from homology"/>
<comment type="catalytic activity">
    <reaction evidence="8">
        <text>S-adenosyl-L-methionine + H(+) = S-adenosyl 3-(methylsulfanyl)propylamine + CO2</text>
        <dbReference type="Rhea" id="RHEA:15981"/>
        <dbReference type="ChEBI" id="CHEBI:15378"/>
        <dbReference type="ChEBI" id="CHEBI:16526"/>
        <dbReference type="ChEBI" id="CHEBI:57443"/>
        <dbReference type="ChEBI" id="CHEBI:59789"/>
        <dbReference type="EC" id="4.1.1.50"/>
    </reaction>
</comment>
<keyword evidence="5 8" id="KW-0456">Lyase</keyword>
<keyword evidence="7 8" id="KW-0670">Pyruvate</keyword>
<feature type="active site" description="Proton donor; for catalytic activity" evidence="8">
    <location>
        <position position="82"/>
    </location>
</feature>
<keyword evidence="8" id="KW-0949">S-adenosyl-L-methionine</keyword>
<dbReference type="STRING" id="693661.Arcve_0368"/>
<evidence type="ECO:0000256" key="8">
    <source>
        <dbReference type="HAMAP-Rule" id="MF_00464"/>
    </source>
</evidence>
<keyword evidence="3 8" id="KW-0620">Polyamine biosynthesis</keyword>
<comment type="PTM">
    <text evidence="8">Is synthesized initially as an inactive proenzyme. Formation of the active enzyme involves a self-maturation process in which the active site pyruvoyl group is generated from an internal serine residue via an autocatalytic post-translational modification. Two non-identical subunits are generated from the proenzyme in this reaction, and the pyruvate is formed at the N-terminus of the alpha chain, which is derived from the carboxyl end of the proenzyme. The post-translation cleavage follows an unusual pathway, termed non-hydrolytic serinolysis, in which the side chain hydroxyl group of the serine supplies its oxygen atom to form the C-terminus of the beta chain, while the remainder of the serine residue undergoes an oxidative deamination to produce ammonia and the pyruvoyl group blocking the N-terminus of the alpha chain.</text>
</comment>
<evidence type="ECO:0000256" key="2">
    <source>
        <dbReference type="ARBA" id="ARBA00022813"/>
    </source>
</evidence>
<name>F2KPH0_ARCVS</name>
<evidence type="ECO:0000313" key="10">
    <source>
        <dbReference type="Proteomes" id="UP000008136"/>
    </source>
</evidence>
<dbReference type="InterPro" id="IPR003826">
    <property type="entry name" value="AdoMetDC_fam_prok"/>
</dbReference>
<keyword evidence="6 8" id="KW-0704">Schiff base</keyword>
<dbReference type="PANTHER" id="PTHR33866:SF2">
    <property type="entry name" value="S-ADENOSYLMETHIONINE DECARBOXYLASE PROENZYME"/>
    <property type="match status" value="1"/>
</dbReference>
<dbReference type="InterPro" id="IPR016067">
    <property type="entry name" value="S-AdoMet_deCO2ase_core"/>
</dbReference>
<sequence length="112" mass="12833">MIVGKHIIAELYGVPRELISYEKTVREIVEEVVEKAGLTKVGSVYKQFEPYGVTGVVLIAESHVSIHTWPEYELVNLDVFTCGDAKKAEKAFELFLEKFKPRSYRHYVLDRG</sequence>
<evidence type="ECO:0000313" key="9">
    <source>
        <dbReference type="EMBL" id="AEA46401.1"/>
    </source>
</evidence>